<dbReference type="Proteomes" id="UP000682733">
    <property type="component" value="Unassembled WGS sequence"/>
</dbReference>
<accession>A0A815FHV1</accession>
<feature type="region of interest" description="Disordered" evidence="3">
    <location>
        <begin position="22"/>
        <end position="77"/>
    </location>
</feature>
<comment type="caution">
    <text evidence="6">The sequence shown here is derived from an EMBL/GenBank/DDBJ whole genome shotgun (WGS) entry which is preliminary data.</text>
</comment>
<dbReference type="Pfam" id="PF00076">
    <property type="entry name" value="RRM_1"/>
    <property type="match status" value="2"/>
</dbReference>
<feature type="domain" description="RRM" evidence="4">
    <location>
        <begin position="103"/>
        <end position="180"/>
    </location>
</feature>
<dbReference type="InterPro" id="IPR035979">
    <property type="entry name" value="RBD_domain_sf"/>
</dbReference>
<evidence type="ECO:0000256" key="3">
    <source>
        <dbReference type="SAM" id="MobiDB-lite"/>
    </source>
</evidence>
<dbReference type="PANTHER" id="PTHR48025">
    <property type="entry name" value="OS02G0815200 PROTEIN"/>
    <property type="match status" value="1"/>
</dbReference>
<evidence type="ECO:0000259" key="4">
    <source>
        <dbReference type="PROSITE" id="PS50102"/>
    </source>
</evidence>
<keyword evidence="9" id="KW-1185">Reference proteome</keyword>
<dbReference type="EMBL" id="CAJNOK010013085">
    <property type="protein sequence ID" value="CAF1177606.1"/>
    <property type="molecule type" value="Genomic_DNA"/>
</dbReference>
<name>A0A815FHV1_9BILA</name>
<dbReference type="InterPro" id="IPR012677">
    <property type="entry name" value="Nucleotide-bd_a/b_plait_sf"/>
</dbReference>
<protein>
    <recommendedName>
        <fullName evidence="4">RRM domain-containing protein</fullName>
    </recommendedName>
</protein>
<dbReference type="Gene3D" id="3.30.70.330">
    <property type="match status" value="2"/>
</dbReference>
<dbReference type="GO" id="GO:0003729">
    <property type="term" value="F:mRNA binding"/>
    <property type="evidence" value="ECO:0007669"/>
    <property type="project" value="TreeGrafter"/>
</dbReference>
<dbReference type="SMART" id="SM00360">
    <property type="entry name" value="RRM"/>
    <property type="match status" value="2"/>
</dbReference>
<feature type="compositionally biased region" description="Polar residues" evidence="3">
    <location>
        <begin position="574"/>
        <end position="597"/>
    </location>
</feature>
<gene>
    <name evidence="6" type="ORF">GPM918_LOCUS29844</name>
    <name evidence="5" type="ORF">OVA965_LOCUS22894</name>
    <name evidence="8" type="ORF">SRO942_LOCUS30440</name>
    <name evidence="7" type="ORF">TMI583_LOCUS23608</name>
</gene>
<evidence type="ECO:0000313" key="8">
    <source>
        <dbReference type="EMBL" id="CAF4180900.1"/>
    </source>
</evidence>
<feature type="region of interest" description="Disordered" evidence="3">
    <location>
        <begin position="567"/>
        <end position="598"/>
    </location>
</feature>
<dbReference type="AlphaFoldDB" id="A0A815FHV1"/>
<dbReference type="GO" id="GO:0005634">
    <property type="term" value="C:nucleus"/>
    <property type="evidence" value="ECO:0007669"/>
    <property type="project" value="TreeGrafter"/>
</dbReference>
<evidence type="ECO:0000256" key="1">
    <source>
        <dbReference type="ARBA" id="ARBA00022884"/>
    </source>
</evidence>
<dbReference type="SUPFAM" id="SSF54928">
    <property type="entry name" value="RNA-binding domain, RBD"/>
    <property type="match status" value="2"/>
</dbReference>
<dbReference type="EMBL" id="CAJNOQ010013797">
    <property type="protein sequence ID" value="CAF1328902.1"/>
    <property type="molecule type" value="Genomic_DNA"/>
</dbReference>
<evidence type="ECO:0000313" key="6">
    <source>
        <dbReference type="EMBL" id="CAF1328902.1"/>
    </source>
</evidence>
<sequence>MAQKNSIFKTYHSYNYRYHHPTHRRPSVTSLSPSSCHSKSSHYLPHHLSARSSHRSRHSSHLHSPQKPFRPPPNVSSLENQPYYHVIDKYSDKDLGLEYLWDKTVFVSNIPADVGYTIIRRLFAEKVGRVISMEIYRKNGRSLHCGTVELRSVEYAKEAVRRLDEYEYHGKKLSVKMDTDGFRTRRVKYYCVKDSLRLQSEYKREHATTASTSTCPVSFGSSSITSIPTAHELKGVIVALSTDDNGNQKRIVHEKKYRTEKDDKQQQQQQLQHKTSTDTSPASLIHQHVHKNGRPVSDRSDNRHQHRYSHSIDVSEHHYRQQSPEECNRKIFIKNLPCHCSEKKLYDIYSMAGRIHRIKMFKERNGEFRGRATVLFDKHHQAQKAIRMFNGQMLYGRVMNVCFDWDILQEHYKAQKEKKIFLEHQQQNYVEQSIHYEQQHQHIQEKYLSYDLMYDTHPSSSVYHHDTAQPTVTSQYQHHYSSTLSNDHSSLRSIVQNYFHNDKSDNTQGSIKQDNQNETNREILSPLLNSEQYDDLLVLLALSQLPSDILTDLVEKLLRHIEEKDKSVEEEINVKSSTPNQPNQQSINSKQLSSPPLQENGIRCEETIFVQTSSPVAVENTAK</sequence>
<evidence type="ECO:0000313" key="5">
    <source>
        <dbReference type="EMBL" id="CAF1177606.1"/>
    </source>
</evidence>
<keyword evidence="1 2" id="KW-0694">RNA-binding</keyword>
<dbReference type="Proteomes" id="UP000681722">
    <property type="component" value="Unassembled WGS sequence"/>
</dbReference>
<dbReference type="PANTHER" id="PTHR48025:SF1">
    <property type="entry name" value="RRM DOMAIN-CONTAINING PROTEIN"/>
    <property type="match status" value="1"/>
</dbReference>
<feature type="compositionally biased region" description="Polar residues" evidence="3">
    <location>
        <begin position="273"/>
        <end position="282"/>
    </location>
</feature>
<feature type="compositionally biased region" description="Basic residues" evidence="3">
    <location>
        <begin position="44"/>
        <end position="61"/>
    </location>
</feature>
<proteinExistence type="predicted"/>
<feature type="region of interest" description="Disordered" evidence="3">
    <location>
        <begin position="256"/>
        <end position="282"/>
    </location>
</feature>
<dbReference type="EMBL" id="CAJOBA010034608">
    <property type="protein sequence ID" value="CAF3988807.1"/>
    <property type="molecule type" value="Genomic_DNA"/>
</dbReference>
<dbReference type="Proteomes" id="UP000663829">
    <property type="component" value="Unassembled WGS sequence"/>
</dbReference>
<evidence type="ECO:0000313" key="9">
    <source>
        <dbReference type="Proteomes" id="UP000663829"/>
    </source>
</evidence>
<dbReference type="InterPro" id="IPR050502">
    <property type="entry name" value="Euk_RNA-bind_prot"/>
</dbReference>
<evidence type="ECO:0000256" key="2">
    <source>
        <dbReference type="PROSITE-ProRule" id="PRU00176"/>
    </source>
</evidence>
<dbReference type="Proteomes" id="UP000677228">
    <property type="component" value="Unassembled WGS sequence"/>
</dbReference>
<feature type="domain" description="RRM" evidence="4">
    <location>
        <begin position="329"/>
        <end position="401"/>
    </location>
</feature>
<organism evidence="6 9">
    <name type="scientific">Didymodactylos carnosus</name>
    <dbReference type="NCBI Taxonomy" id="1234261"/>
    <lineage>
        <taxon>Eukaryota</taxon>
        <taxon>Metazoa</taxon>
        <taxon>Spiralia</taxon>
        <taxon>Gnathifera</taxon>
        <taxon>Rotifera</taxon>
        <taxon>Eurotatoria</taxon>
        <taxon>Bdelloidea</taxon>
        <taxon>Philodinida</taxon>
        <taxon>Philodinidae</taxon>
        <taxon>Didymodactylos</taxon>
    </lineage>
</organism>
<dbReference type="EMBL" id="CAJOBC010052009">
    <property type="protein sequence ID" value="CAF4180900.1"/>
    <property type="molecule type" value="Genomic_DNA"/>
</dbReference>
<dbReference type="PROSITE" id="PS50102">
    <property type="entry name" value="RRM"/>
    <property type="match status" value="2"/>
</dbReference>
<evidence type="ECO:0000313" key="7">
    <source>
        <dbReference type="EMBL" id="CAF3988807.1"/>
    </source>
</evidence>
<dbReference type="InterPro" id="IPR000504">
    <property type="entry name" value="RRM_dom"/>
</dbReference>
<dbReference type="OrthoDB" id="610462at2759"/>
<reference evidence="6" key="1">
    <citation type="submission" date="2021-02" db="EMBL/GenBank/DDBJ databases">
        <authorList>
            <person name="Nowell W R."/>
        </authorList>
    </citation>
    <scope>NUCLEOTIDE SEQUENCE</scope>
</reference>